<comment type="similarity">
    <text evidence="1 6">Belongs to the peptidase S1B family.</text>
</comment>
<dbReference type="SUPFAM" id="SSF50494">
    <property type="entry name" value="Trypsin-like serine proteases"/>
    <property type="match status" value="1"/>
</dbReference>
<gene>
    <name evidence="7" type="ORF">C8J24_0652</name>
</gene>
<dbReference type="GO" id="GO:0008236">
    <property type="term" value="F:serine-type peptidase activity"/>
    <property type="evidence" value="ECO:0007669"/>
    <property type="project" value="UniProtKB-KW"/>
</dbReference>
<dbReference type="InterPro" id="IPR043504">
    <property type="entry name" value="Peptidase_S1_PA_chymotrypsin"/>
</dbReference>
<comment type="caution">
    <text evidence="7">The sequence shown here is derived from an EMBL/GenBank/DDBJ whole genome shotgun (WGS) entry which is preliminary data.</text>
</comment>
<dbReference type="EC" id="3.4.21.-" evidence="6"/>
<dbReference type="EMBL" id="PZZN01000001">
    <property type="protein sequence ID" value="PTM47262.1"/>
    <property type="molecule type" value="Genomic_DNA"/>
</dbReference>
<organism evidence="7 8">
    <name type="scientific">Sphingomonas aerolata</name>
    <dbReference type="NCBI Taxonomy" id="185951"/>
    <lineage>
        <taxon>Bacteria</taxon>
        <taxon>Pseudomonadati</taxon>
        <taxon>Pseudomonadota</taxon>
        <taxon>Alphaproteobacteria</taxon>
        <taxon>Sphingomonadales</taxon>
        <taxon>Sphingomonadaceae</taxon>
        <taxon>Sphingomonas</taxon>
    </lineage>
</organism>
<keyword evidence="2 6" id="KW-0645">Protease</keyword>
<dbReference type="GO" id="GO:0006508">
    <property type="term" value="P:proteolysis"/>
    <property type="evidence" value="ECO:0007669"/>
    <property type="project" value="UniProtKB-KW"/>
</dbReference>
<name>A0A2T4YTX5_9SPHN</name>
<dbReference type="PRINTS" id="PR00839">
    <property type="entry name" value="V8PROTEASE"/>
</dbReference>
<evidence type="ECO:0000313" key="8">
    <source>
        <dbReference type="Proteomes" id="UP000240996"/>
    </source>
</evidence>
<dbReference type="PANTHER" id="PTHR15462">
    <property type="entry name" value="SERINE PROTEASE"/>
    <property type="match status" value="1"/>
</dbReference>
<dbReference type="PANTHER" id="PTHR15462:SF8">
    <property type="entry name" value="SERINE PROTEASE"/>
    <property type="match status" value="1"/>
</dbReference>
<sequence length="264" mass="28641">MVETNGASSLERVEGFDAYVARNRGLFPESPLPPTPIVAQSGFALENVIGRDERVSVGDTTRLPWRAIAMLTITYENGQRALGTAWFLGPSALGTAGHNVRHPQKGKATEILVSPGYDGVTAPFGTFAVTRTYCDPAWLAGSDDAALDFGVLLMDDATIGARLGWFGLASYTDAQLVPLLVNVSGYPIDRSPRTQYFNGGRVEQVNPQFLLYEFDTEGGMSGSPIFALFGDKRVAVGIHTYGSDRVNRARRIDDGLFDTLIRFI</sequence>
<evidence type="ECO:0000256" key="4">
    <source>
        <dbReference type="ARBA" id="ARBA00022801"/>
    </source>
</evidence>
<proteinExistence type="inferred from homology"/>
<evidence type="ECO:0000256" key="3">
    <source>
        <dbReference type="ARBA" id="ARBA00022729"/>
    </source>
</evidence>
<reference evidence="7 8" key="1">
    <citation type="submission" date="2018-04" db="EMBL/GenBank/DDBJ databases">
        <title>Genomic Encyclopedia of Type Strains, Phase III (KMG-III): the genomes of soil and plant-associated and newly described type strains.</title>
        <authorList>
            <person name="Whitman W."/>
        </authorList>
    </citation>
    <scope>NUCLEOTIDE SEQUENCE [LARGE SCALE GENOMIC DNA]</scope>
    <source>
        <strain evidence="7 8">NW12</strain>
    </source>
</reference>
<evidence type="ECO:0000256" key="2">
    <source>
        <dbReference type="ARBA" id="ARBA00022670"/>
    </source>
</evidence>
<keyword evidence="4 6" id="KW-0378">Hydrolase</keyword>
<keyword evidence="5 6" id="KW-0720">Serine protease</keyword>
<dbReference type="AlphaFoldDB" id="A0A2T4YTX5"/>
<evidence type="ECO:0000256" key="1">
    <source>
        <dbReference type="ARBA" id="ARBA00008764"/>
    </source>
</evidence>
<accession>A0A2T4YTX5</accession>
<dbReference type="InterPro" id="IPR009003">
    <property type="entry name" value="Peptidase_S1_PA"/>
</dbReference>
<evidence type="ECO:0000256" key="5">
    <source>
        <dbReference type="ARBA" id="ARBA00022825"/>
    </source>
</evidence>
<protein>
    <recommendedName>
        <fullName evidence="6">Serine protease</fullName>
        <ecNumber evidence="6">3.4.21.-</ecNumber>
    </recommendedName>
</protein>
<dbReference type="Proteomes" id="UP000240996">
    <property type="component" value="Unassembled WGS sequence"/>
</dbReference>
<dbReference type="Gene3D" id="2.40.10.10">
    <property type="entry name" value="Trypsin-like serine proteases"/>
    <property type="match status" value="2"/>
</dbReference>
<dbReference type="InterPro" id="IPR050966">
    <property type="entry name" value="Glutamyl_endopeptidase"/>
</dbReference>
<keyword evidence="8" id="KW-1185">Reference proteome</keyword>
<dbReference type="InterPro" id="IPR008256">
    <property type="entry name" value="Peptidase_S1B"/>
</dbReference>
<keyword evidence="3" id="KW-0732">Signal</keyword>
<evidence type="ECO:0000256" key="6">
    <source>
        <dbReference type="RuleBase" id="RU004296"/>
    </source>
</evidence>
<evidence type="ECO:0000313" key="7">
    <source>
        <dbReference type="EMBL" id="PTM47262.1"/>
    </source>
</evidence>